<comment type="caution">
    <text evidence="1">The sequence shown here is derived from an EMBL/GenBank/DDBJ whole genome shotgun (WGS) entry which is preliminary data.</text>
</comment>
<sequence>MTSPRTREQPFVDYVVSMELPAPISSLKSPANILCPYAPYPISLPFINLEFSDWSPFPKDKPRFKGRPNYEIYKIYQRLHGVLIHLQSNSHSINDLNMERLFKDFTKGDFGFWRIFDGNWRKFPGYYLHMTSKKHEENELEKDGNAPVALPLDINSDDLLYINF</sequence>
<keyword evidence="2" id="KW-1185">Reference proteome</keyword>
<evidence type="ECO:0000313" key="2">
    <source>
        <dbReference type="Proteomes" id="UP001177023"/>
    </source>
</evidence>
<dbReference type="EMBL" id="CATQJA010000804">
    <property type="protein sequence ID" value="CAJ0564124.1"/>
    <property type="molecule type" value="Genomic_DNA"/>
</dbReference>
<feature type="non-terminal residue" evidence="1">
    <location>
        <position position="164"/>
    </location>
</feature>
<gene>
    <name evidence="1" type="ORF">MSPICULIGERA_LOCUS2816</name>
</gene>
<dbReference type="AlphaFoldDB" id="A0AA36FT41"/>
<reference evidence="1" key="1">
    <citation type="submission" date="2023-06" db="EMBL/GenBank/DDBJ databases">
        <authorList>
            <person name="Delattre M."/>
        </authorList>
    </citation>
    <scope>NUCLEOTIDE SEQUENCE</scope>
    <source>
        <strain evidence="1">AF72</strain>
    </source>
</reference>
<organism evidence="1 2">
    <name type="scientific">Mesorhabditis spiculigera</name>
    <dbReference type="NCBI Taxonomy" id="96644"/>
    <lineage>
        <taxon>Eukaryota</taxon>
        <taxon>Metazoa</taxon>
        <taxon>Ecdysozoa</taxon>
        <taxon>Nematoda</taxon>
        <taxon>Chromadorea</taxon>
        <taxon>Rhabditida</taxon>
        <taxon>Rhabditina</taxon>
        <taxon>Rhabditomorpha</taxon>
        <taxon>Rhabditoidea</taxon>
        <taxon>Rhabditidae</taxon>
        <taxon>Mesorhabditinae</taxon>
        <taxon>Mesorhabditis</taxon>
    </lineage>
</organism>
<accession>A0AA36FT41</accession>
<evidence type="ECO:0000313" key="1">
    <source>
        <dbReference type="EMBL" id="CAJ0564124.1"/>
    </source>
</evidence>
<name>A0AA36FT41_9BILA</name>
<proteinExistence type="predicted"/>
<dbReference type="Proteomes" id="UP001177023">
    <property type="component" value="Unassembled WGS sequence"/>
</dbReference>
<protein>
    <submittedName>
        <fullName evidence="1">Uncharacterized protein</fullName>
    </submittedName>
</protein>